<name>A0AAN6Y060_9PEZI</name>
<reference evidence="2" key="2">
    <citation type="submission" date="2023-05" db="EMBL/GenBank/DDBJ databases">
        <authorList>
            <consortium name="Lawrence Berkeley National Laboratory"/>
            <person name="Steindorff A."/>
            <person name="Hensen N."/>
            <person name="Bonometti L."/>
            <person name="Westerberg I."/>
            <person name="Brannstrom I.O."/>
            <person name="Guillou S."/>
            <person name="Cros-Aarteil S."/>
            <person name="Calhoun S."/>
            <person name="Haridas S."/>
            <person name="Kuo A."/>
            <person name="Mondo S."/>
            <person name="Pangilinan J."/>
            <person name="Riley R."/>
            <person name="Labutti K."/>
            <person name="Andreopoulos B."/>
            <person name="Lipzen A."/>
            <person name="Chen C."/>
            <person name="Yanf M."/>
            <person name="Daum C."/>
            <person name="Ng V."/>
            <person name="Clum A."/>
            <person name="Ohm R."/>
            <person name="Martin F."/>
            <person name="Silar P."/>
            <person name="Natvig D."/>
            <person name="Lalanne C."/>
            <person name="Gautier V."/>
            <person name="Ament-Velasquez S.L."/>
            <person name="Kruys A."/>
            <person name="Hutchinson M.I."/>
            <person name="Powell A.J."/>
            <person name="Barry K."/>
            <person name="Miller A.N."/>
            <person name="Grigoriev I.V."/>
            <person name="Debuchy R."/>
            <person name="Gladieux P."/>
            <person name="Thoren M.H."/>
            <person name="Johannesson H."/>
        </authorList>
    </citation>
    <scope>NUCLEOTIDE SEQUENCE</scope>
    <source>
        <strain evidence="2">PSN293</strain>
    </source>
</reference>
<proteinExistence type="predicted"/>
<accession>A0AAN6Y060</accession>
<gene>
    <name evidence="2" type="ORF">QBC37DRAFT_403633</name>
</gene>
<dbReference type="EMBL" id="MU858182">
    <property type="protein sequence ID" value="KAK4210169.1"/>
    <property type="molecule type" value="Genomic_DNA"/>
</dbReference>
<feature type="transmembrane region" description="Helical" evidence="1">
    <location>
        <begin position="57"/>
        <end position="75"/>
    </location>
</feature>
<evidence type="ECO:0000313" key="3">
    <source>
        <dbReference type="Proteomes" id="UP001301769"/>
    </source>
</evidence>
<evidence type="ECO:0000313" key="2">
    <source>
        <dbReference type="EMBL" id="KAK4210169.1"/>
    </source>
</evidence>
<keyword evidence="1" id="KW-0812">Transmembrane</keyword>
<feature type="transmembrane region" description="Helical" evidence="1">
    <location>
        <begin position="183"/>
        <end position="203"/>
    </location>
</feature>
<feature type="transmembrane region" description="Helical" evidence="1">
    <location>
        <begin position="129"/>
        <end position="149"/>
    </location>
</feature>
<organism evidence="2 3">
    <name type="scientific">Rhypophila decipiens</name>
    <dbReference type="NCBI Taxonomy" id="261697"/>
    <lineage>
        <taxon>Eukaryota</taxon>
        <taxon>Fungi</taxon>
        <taxon>Dikarya</taxon>
        <taxon>Ascomycota</taxon>
        <taxon>Pezizomycotina</taxon>
        <taxon>Sordariomycetes</taxon>
        <taxon>Sordariomycetidae</taxon>
        <taxon>Sordariales</taxon>
        <taxon>Naviculisporaceae</taxon>
        <taxon>Rhypophila</taxon>
    </lineage>
</organism>
<sequence>MVHRYGQPRVINYFSWAVLQIKQTCFRRTEGRQEQSNGTRSMARFRITANHCLKAQAGIRILGWGLLIVALLELINCEYNYGEALNFDYAFVITLIALSTMAFLRILHHLNVIRFKGALDSISGFRAETQCLGLIDMLMIILAVLGAVITHELDLYKAATCDVDDPDCQNNYYEYAQPTRDRVIWLLTAFAALIAIGIMFDFAQSWVTRNSGRSDNIPLVPVESHQRELRRRRLDQLTTPGEAVSVPEPVHAVDSDPTITDGYMGSPRLLAMRGTGNPVGARS</sequence>
<dbReference type="AlphaFoldDB" id="A0AAN6Y060"/>
<reference evidence="2" key="1">
    <citation type="journal article" date="2023" name="Mol. Phylogenet. Evol.">
        <title>Genome-scale phylogeny and comparative genomics of the fungal order Sordariales.</title>
        <authorList>
            <person name="Hensen N."/>
            <person name="Bonometti L."/>
            <person name="Westerberg I."/>
            <person name="Brannstrom I.O."/>
            <person name="Guillou S."/>
            <person name="Cros-Aarteil S."/>
            <person name="Calhoun S."/>
            <person name="Haridas S."/>
            <person name="Kuo A."/>
            <person name="Mondo S."/>
            <person name="Pangilinan J."/>
            <person name="Riley R."/>
            <person name="LaButti K."/>
            <person name="Andreopoulos B."/>
            <person name="Lipzen A."/>
            <person name="Chen C."/>
            <person name="Yan M."/>
            <person name="Daum C."/>
            <person name="Ng V."/>
            <person name="Clum A."/>
            <person name="Steindorff A."/>
            <person name="Ohm R.A."/>
            <person name="Martin F."/>
            <person name="Silar P."/>
            <person name="Natvig D.O."/>
            <person name="Lalanne C."/>
            <person name="Gautier V."/>
            <person name="Ament-Velasquez S.L."/>
            <person name="Kruys A."/>
            <person name="Hutchinson M.I."/>
            <person name="Powell A.J."/>
            <person name="Barry K."/>
            <person name="Miller A.N."/>
            <person name="Grigoriev I.V."/>
            <person name="Debuchy R."/>
            <person name="Gladieux P."/>
            <person name="Hiltunen Thoren M."/>
            <person name="Johannesson H."/>
        </authorList>
    </citation>
    <scope>NUCLEOTIDE SEQUENCE</scope>
    <source>
        <strain evidence="2">PSN293</strain>
    </source>
</reference>
<keyword evidence="1" id="KW-0472">Membrane</keyword>
<keyword evidence="1" id="KW-1133">Transmembrane helix</keyword>
<evidence type="ECO:0000256" key="1">
    <source>
        <dbReference type="SAM" id="Phobius"/>
    </source>
</evidence>
<protein>
    <submittedName>
        <fullName evidence="2">Uncharacterized protein</fullName>
    </submittedName>
</protein>
<feature type="transmembrane region" description="Helical" evidence="1">
    <location>
        <begin position="87"/>
        <end position="108"/>
    </location>
</feature>
<dbReference type="Proteomes" id="UP001301769">
    <property type="component" value="Unassembled WGS sequence"/>
</dbReference>
<comment type="caution">
    <text evidence="2">The sequence shown here is derived from an EMBL/GenBank/DDBJ whole genome shotgun (WGS) entry which is preliminary data.</text>
</comment>
<keyword evidence="3" id="KW-1185">Reference proteome</keyword>